<gene>
    <name evidence="5 7" type="primary">bioC</name>
    <name evidence="7" type="ORF">ACFPTR_09815</name>
</gene>
<dbReference type="EC" id="2.1.1.197" evidence="5"/>
<dbReference type="GO" id="GO:0102130">
    <property type="term" value="F:malonyl-CoA methyltransferase activity"/>
    <property type="evidence" value="ECO:0007669"/>
    <property type="project" value="UniProtKB-EC"/>
</dbReference>
<reference evidence="8" key="1">
    <citation type="journal article" date="2019" name="Int. J. Syst. Evol. Microbiol.">
        <title>The Global Catalogue of Microorganisms (GCM) 10K type strain sequencing project: providing services to taxonomists for standard genome sequencing and annotation.</title>
        <authorList>
            <consortium name="The Broad Institute Genomics Platform"/>
            <consortium name="The Broad Institute Genome Sequencing Center for Infectious Disease"/>
            <person name="Wu L."/>
            <person name="Ma J."/>
        </authorList>
    </citation>
    <scope>NUCLEOTIDE SEQUENCE [LARGE SCALE GENOMIC DNA]</scope>
    <source>
        <strain evidence="8">CGMCC 1.15790</strain>
    </source>
</reference>
<keyword evidence="2 5" id="KW-0808">Transferase</keyword>
<comment type="caution">
    <text evidence="7">The sequence shown here is derived from an EMBL/GenBank/DDBJ whole genome shotgun (WGS) entry which is preliminary data.</text>
</comment>
<keyword evidence="4 5" id="KW-0093">Biotin biosynthesis</keyword>
<dbReference type="InterPro" id="IPR011814">
    <property type="entry name" value="BioC"/>
</dbReference>
<evidence type="ECO:0000256" key="4">
    <source>
        <dbReference type="ARBA" id="ARBA00022756"/>
    </source>
</evidence>
<comment type="catalytic activity">
    <reaction evidence="5">
        <text>malonyl-[ACP] + S-adenosyl-L-methionine = malonyl-[ACP] methyl ester + S-adenosyl-L-homocysteine</text>
        <dbReference type="Rhea" id="RHEA:17105"/>
        <dbReference type="Rhea" id="RHEA-COMP:9623"/>
        <dbReference type="Rhea" id="RHEA-COMP:9954"/>
        <dbReference type="ChEBI" id="CHEBI:57856"/>
        <dbReference type="ChEBI" id="CHEBI:59789"/>
        <dbReference type="ChEBI" id="CHEBI:78449"/>
        <dbReference type="ChEBI" id="CHEBI:78845"/>
        <dbReference type="EC" id="2.1.1.197"/>
    </reaction>
</comment>
<keyword evidence="1 5" id="KW-0489">Methyltransferase</keyword>
<dbReference type="NCBIfam" id="TIGR02072">
    <property type="entry name" value="BioC"/>
    <property type="match status" value="1"/>
</dbReference>
<evidence type="ECO:0000256" key="5">
    <source>
        <dbReference type="HAMAP-Rule" id="MF_00835"/>
    </source>
</evidence>
<comment type="similarity">
    <text evidence="5">Belongs to the methyltransferase superfamily.</text>
</comment>
<protein>
    <recommendedName>
        <fullName evidence="5">Malonyl-[acyl-carrier protein] O-methyltransferase</fullName>
        <shortName evidence="5">Malonyl-ACP O-methyltransferase</shortName>
        <ecNumber evidence="5">2.1.1.197</ecNumber>
    </recommendedName>
    <alternativeName>
        <fullName evidence="5">Biotin synthesis protein BioC</fullName>
    </alternativeName>
</protein>
<dbReference type="InterPro" id="IPR041698">
    <property type="entry name" value="Methyltransf_25"/>
</dbReference>
<evidence type="ECO:0000256" key="3">
    <source>
        <dbReference type="ARBA" id="ARBA00022691"/>
    </source>
</evidence>
<feature type="domain" description="Methyltransferase" evidence="6">
    <location>
        <begin position="50"/>
        <end position="141"/>
    </location>
</feature>
<accession>A0ABW0U8S4</accession>
<name>A0ABW0U8S4_9BACI</name>
<dbReference type="PANTHER" id="PTHR43861">
    <property type="entry name" value="TRANS-ACONITATE 2-METHYLTRANSFERASE-RELATED"/>
    <property type="match status" value="1"/>
</dbReference>
<dbReference type="InterPro" id="IPR029063">
    <property type="entry name" value="SAM-dependent_MTases_sf"/>
</dbReference>
<keyword evidence="3 5" id="KW-0949">S-adenosyl-L-methionine</keyword>
<comment type="pathway">
    <text evidence="5">Cofactor biosynthesis; biotin biosynthesis.</text>
</comment>
<keyword evidence="8" id="KW-1185">Reference proteome</keyword>
<dbReference type="SUPFAM" id="SSF53335">
    <property type="entry name" value="S-adenosyl-L-methionine-dependent methyltransferases"/>
    <property type="match status" value="1"/>
</dbReference>
<sequence length="278" mass="32429">MGSKKLLKKRFSIHAATYDEYAHVQKEMAKRLMKHVLHVTAKTDKINFRILEIGCGTGYLTKQLLTHFPFAHITAVDLAPGMIEKIKTKVRSSRVSFFCGDAENMHWNERYDLIVSNATFQWFHHLSKTVYQLMNALNDQGVLCFTTFGNNTFHELHTCYELAKKHLKLEKRFAQSTAGPLFDSLKQLSKKIEMVFESNSELVQIRGEEWEHREWYPSVRNFLQSIKKVGASSSTSENSIQRPSFWKEVIRLYEEKYEKDGLIRATYHPMLMSLKKVN</sequence>
<dbReference type="Proteomes" id="UP001596143">
    <property type="component" value="Unassembled WGS sequence"/>
</dbReference>
<dbReference type="HAMAP" id="MF_00835">
    <property type="entry name" value="BioC"/>
    <property type="match status" value="1"/>
</dbReference>
<dbReference type="CDD" id="cd02440">
    <property type="entry name" value="AdoMet_MTases"/>
    <property type="match status" value="1"/>
</dbReference>
<evidence type="ECO:0000313" key="8">
    <source>
        <dbReference type="Proteomes" id="UP001596143"/>
    </source>
</evidence>
<dbReference type="EMBL" id="JBHSPF010000053">
    <property type="protein sequence ID" value="MFC5629159.1"/>
    <property type="molecule type" value="Genomic_DNA"/>
</dbReference>
<organism evidence="7 8">
    <name type="scientific">Aliibacillus thermotolerans</name>
    <dbReference type="NCBI Taxonomy" id="1834418"/>
    <lineage>
        <taxon>Bacteria</taxon>
        <taxon>Bacillati</taxon>
        <taxon>Bacillota</taxon>
        <taxon>Bacilli</taxon>
        <taxon>Bacillales</taxon>
        <taxon>Bacillaceae</taxon>
        <taxon>Aliibacillus</taxon>
    </lineage>
</organism>
<evidence type="ECO:0000256" key="1">
    <source>
        <dbReference type="ARBA" id="ARBA00022603"/>
    </source>
</evidence>
<dbReference type="Pfam" id="PF13649">
    <property type="entry name" value="Methyltransf_25"/>
    <property type="match status" value="1"/>
</dbReference>
<dbReference type="RefSeq" id="WP_270897857.1">
    <property type="nucleotide sequence ID" value="NZ_JBHSPF010000053.1"/>
</dbReference>
<dbReference type="GO" id="GO:0032259">
    <property type="term" value="P:methylation"/>
    <property type="evidence" value="ECO:0007669"/>
    <property type="project" value="UniProtKB-KW"/>
</dbReference>
<evidence type="ECO:0000259" key="6">
    <source>
        <dbReference type="Pfam" id="PF13649"/>
    </source>
</evidence>
<dbReference type="Gene3D" id="3.40.50.150">
    <property type="entry name" value="Vaccinia Virus protein VP39"/>
    <property type="match status" value="1"/>
</dbReference>
<evidence type="ECO:0000256" key="2">
    <source>
        <dbReference type="ARBA" id="ARBA00022679"/>
    </source>
</evidence>
<proteinExistence type="inferred from homology"/>
<evidence type="ECO:0000313" key="7">
    <source>
        <dbReference type="EMBL" id="MFC5629159.1"/>
    </source>
</evidence>
<comment type="function">
    <text evidence="5">Converts the free carboxyl group of a malonyl-thioester to its methyl ester by transfer of a methyl group from S-adenosyl-L-methionine (SAM). It allows to synthesize pimeloyl-ACP via the fatty acid synthetic pathway.</text>
</comment>